<dbReference type="PROSITE" id="PS00792">
    <property type="entry name" value="DHPS_1"/>
    <property type="match status" value="1"/>
</dbReference>
<dbReference type="InterPro" id="IPR045031">
    <property type="entry name" value="DHP_synth-like"/>
</dbReference>
<dbReference type="EMBL" id="CP001940">
    <property type="protein sequence ID" value="ADH85607.1"/>
    <property type="molecule type" value="Genomic_DNA"/>
</dbReference>
<dbReference type="InterPro" id="IPR006390">
    <property type="entry name" value="DHP_synth_dom"/>
</dbReference>
<keyword evidence="7 12" id="KW-0808">Transferase</keyword>
<dbReference type="FunFam" id="3.20.20.20:FF:000006">
    <property type="entry name" value="Dihydropteroate synthase"/>
    <property type="match status" value="1"/>
</dbReference>
<reference evidence="15" key="1">
    <citation type="submission" date="2010-02" db="EMBL/GenBank/DDBJ databases">
        <title>Complete sequence of Desulfurivibrio alkaliphilus AHT2.</title>
        <authorList>
            <consortium name="US DOE Joint Genome Institute"/>
            <person name="Pitluck S."/>
            <person name="Chertkov O."/>
            <person name="Detter J.C."/>
            <person name="Han C."/>
            <person name="Tapia R."/>
            <person name="Larimer F."/>
            <person name="Land M."/>
            <person name="Hauser L."/>
            <person name="Kyrpides N."/>
            <person name="Mikhailova N."/>
            <person name="Sorokin D.Y."/>
            <person name="Muyzer G."/>
            <person name="Woyke T."/>
        </authorList>
    </citation>
    <scope>NUCLEOTIDE SEQUENCE [LARGE SCALE GENOMIC DNA]</scope>
    <source>
        <strain evidence="15">DSM 19089 / UNIQEM U267 / AHT2</strain>
    </source>
</reference>
<evidence type="ECO:0000256" key="7">
    <source>
        <dbReference type="ARBA" id="ARBA00022679"/>
    </source>
</evidence>
<keyword evidence="9 12" id="KW-0460">Magnesium</keyword>
<dbReference type="GO" id="GO:0046654">
    <property type="term" value="P:tetrahydrofolate biosynthetic process"/>
    <property type="evidence" value="ECO:0007669"/>
    <property type="project" value="UniProtKB-UniPathway"/>
</dbReference>
<dbReference type="HOGENOM" id="CLU_008023_0_2_7"/>
<keyword evidence="10 12" id="KW-0289">Folate biosynthesis</keyword>
<feature type="domain" description="Pterin-binding" evidence="13">
    <location>
        <begin position="22"/>
        <end position="277"/>
    </location>
</feature>
<dbReference type="NCBIfam" id="TIGR01496">
    <property type="entry name" value="DHPS"/>
    <property type="match status" value="1"/>
</dbReference>
<dbReference type="GO" id="GO:0004156">
    <property type="term" value="F:dihydropteroate synthase activity"/>
    <property type="evidence" value="ECO:0007669"/>
    <property type="project" value="UniProtKB-EC"/>
</dbReference>
<comment type="cofactor">
    <cofactor evidence="2 12">
        <name>Mg(2+)</name>
        <dbReference type="ChEBI" id="CHEBI:18420"/>
    </cofactor>
</comment>
<evidence type="ECO:0000313" key="14">
    <source>
        <dbReference type="EMBL" id="ADH85607.1"/>
    </source>
</evidence>
<comment type="pathway">
    <text evidence="3 12">Cofactor biosynthesis; tetrahydrofolate biosynthesis; 7,8-dihydrofolate from 2-amino-4-hydroxy-6-hydroxymethyl-7,8-dihydropteridine diphosphate and 4-aminobenzoate: step 1/2.</text>
</comment>
<dbReference type="GO" id="GO:0046872">
    <property type="term" value="F:metal ion binding"/>
    <property type="evidence" value="ECO:0007669"/>
    <property type="project" value="UniProtKB-KW"/>
</dbReference>
<comment type="function">
    <text evidence="12">Catalyzes the condensation of para-aminobenzoate (pABA) with 6-hydroxymethyl-7,8-dihydropterin diphosphate (DHPt-PP) to form 7,8-dihydropteroate (H2Pte), the immediate precursor of folate derivatives.</text>
</comment>
<proteinExistence type="inferred from homology"/>
<name>D6Z232_DESAT</name>
<dbReference type="FunCoup" id="D6Z232">
    <property type="interactions" value="419"/>
</dbReference>
<dbReference type="GO" id="GO:0046656">
    <property type="term" value="P:folic acid biosynthetic process"/>
    <property type="evidence" value="ECO:0007669"/>
    <property type="project" value="UniProtKB-KW"/>
</dbReference>
<evidence type="ECO:0000256" key="2">
    <source>
        <dbReference type="ARBA" id="ARBA00001946"/>
    </source>
</evidence>
<evidence type="ECO:0000256" key="6">
    <source>
        <dbReference type="ARBA" id="ARBA00016919"/>
    </source>
</evidence>
<dbReference type="PANTHER" id="PTHR20941">
    <property type="entry name" value="FOLATE SYNTHESIS PROTEINS"/>
    <property type="match status" value="1"/>
</dbReference>
<dbReference type="CDD" id="cd00739">
    <property type="entry name" value="DHPS"/>
    <property type="match status" value="1"/>
</dbReference>
<accession>D6Z232</accession>
<evidence type="ECO:0000256" key="4">
    <source>
        <dbReference type="ARBA" id="ARBA00009503"/>
    </source>
</evidence>
<evidence type="ECO:0000256" key="12">
    <source>
        <dbReference type="RuleBase" id="RU361205"/>
    </source>
</evidence>
<comment type="catalytic activity">
    <reaction evidence="1">
        <text>(7,8-dihydropterin-6-yl)methyl diphosphate + 4-aminobenzoate = 7,8-dihydropteroate + diphosphate</text>
        <dbReference type="Rhea" id="RHEA:19949"/>
        <dbReference type="ChEBI" id="CHEBI:17836"/>
        <dbReference type="ChEBI" id="CHEBI:17839"/>
        <dbReference type="ChEBI" id="CHEBI:33019"/>
        <dbReference type="ChEBI" id="CHEBI:72950"/>
        <dbReference type="EC" id="2.5.1.15"/>
    </reaction>
</comment>
<evidence type="ECO:0000256" key="11">
    <source>
        <dbReference type="ARBA" id="ARBA00030193"/>
    </source>
</evidence>
<dbReference type="UniPathway" id="UPA00077">
    <property type="reaction ID" value="UER00156"/>
</dbReference>
<protein>
    <recommendedName>
        <fullName evidence="6 12">Dihydropteroate synthase</fullName>
        <shortName evidence="12">DHPS</shortName>
        <ecNumber evidence="5 12">2.5.1.15</ecNumber>
    </recommendedName>
    <alternativeName>
        <fullName evidence="11 12">Dihydropteroate pyrophosphorylase</fullName>
    </alternativeName>
</protein>
<evidence type="ECO:0000313" key="15">
    <source>
        <dbReference type="Proteomes" id="UP000001508"/>
    </source>
</evidence>
<dbReference type="RefSeq" id="WP_013163137.1">
    <property type="nucleotide sequence ID" value="NC_014216.1"/>
</dbReference>
<evidence type="ECO:0000256" key="10">
    <source>
        <dbReference type="ARBA" id="ARBA00022909"/>
    </source>
</evidence>
<dbReference type="SUPFAM" id="SSF51717">
    <property type="entry name" value="Dihydropteroate synthetase-like"/>
    <property type="match status" value="1"/>
</dbReference>
<keyword evidence="15" id="KW-1185">Reference proteome</keyword>
<dbReference type="InParanoid" id="D6Z232"/>
<dbReference type="PANTHER" id="PTHR20941:SF1">
    <property type="entry name" value="FOLIC ACID SYNTHESIS PROTEIN FOL1"/>
    <property type="match status" value="1"/>
</dbReference>
<gene>
    <name evidence="14" type="ordered locus">DaAHT2_0903</name>
</gene>
<evidence type="ECO:0000256" key="5">
    <source>
        <dbReference type="ARBA" id="ARBA00012458"/>
    </source>
</evidence>
<dbReference type="EC" id="2.5.1.15" evidence="5 12"/>
<dbReference type="PROSITE" id="PS00793">
    <property type="entry name" value="DHPS_2"/>
    <property type="match status" value="1"/>
</dbReference>
<dbReference type="Gene3D" id="3.20.20.20">
    <property type="entry name" value="Dihydropteroate synthase-like"/>
    <property type="match status" value="1"/>
</dbReference>
<dbReference type="AlphaFoldDB" id="D6Z232"/>
<dbReference type="Pfam" id="PF00809">
    <property type="entry name" value="Pterin_bind"/>
    <property type="match status" value="1"/>
</dbReference>
<keyword evidence="8 12" id="KW-0479">Metal-binding</keyword>
<dbReference type="eggNOG" id="COG0294">
    <property type="taxonomic scope" value="Bacteria"/>
</dbReference>
<dbReference type="GO" id="GO:0005829">
    <property type="term" value="C:cytosol"/>
    <property type="evidence" value="ECO:0007669"/>
    <property type="project" value="TreeGrafter"/>
</dbReference>
<evidence type="ECO:0000256" key="8">
    <source>
        <dbReference type="ARBA" id="ARBA00022723"/>
    </source>
</evidence>
<organism evidence="14 15">
    <name type="scientific">Desulfurivibrio alkaliphilus (strain DSM 19089 / UNIQEM U267 / AHT2)</name>
    <dbReference type="NCBI Taxonomy" id="589865"/>
    <lineage>
        <taxon>Bacteria</taxon>
        <taxon>Pseudomonadati</taxon>
        <taxon>Thermodesulfobacteriota</taxon>
        <taxon>Desulfobulbia</taxon>
        <taxon>Desulfobulbales</taxon>
        <taxon>Desulfobulbaceae</taxon>
        <taxon>Desulfurivibrio</taxon>
    </lineage>
</organism>
<dbReference type="PROSITE" id="PS50972">
    <property type="entry name" value="PTERIN_BINDING"/>
    <property type="match status" value="1"/>
</dbReference>
<dbReference type="InterPro" id="IPR011005">
    <property type="entry name" value="Dihydropteroate_synth-like_sf"/>
</dbReference>
<sequence>MNPAAELPPVATFAGEGKNHRPRVMGILNVTPDSFSDGGKWSTEEAISRQAEQMLRDGADIIDIGGESTRPFAPAVTAEEELSRVLPAIRAVRRLHATIPISVDTTKAAVASEALAAGADIINDISALRFDPAMPALAAQGDWPVIIMHMQGTPADMQLNPHYQDVVAEIKTMLANRLAELAAAGIAKQRLIIDPGIGFGKTVAHNLEIIRRLQELRTLGQPILVGHSRKSFIGKVLDDLPVTERDLPSAVISALCVLKGADIIRVHDVKATAQAIKITLACQAPESCQYYSA</sequence>
<dbReference type="OrthoDB" id="9811744at2"/>
<comment type="similarity">
    <text evidence="4 12">Belongs to the DHPS family.</text>
</comment>
<evidence type="ECO:0000256" key="9">
    <source>
        <dbReference type="ARBA" id="ARBA00022842"/>
    </source>
</evidence>
<dbReference type="Proteomes" id="UP000001508">
    <property type="component" value="Chromosome"/>
</dbReference>
<dbReference type="KEGG" id="dak:DaAHT2_0903"/>
<dbReference type="STRING" id="589865.DaAHT2_0903"/>
<dbReference type="InterPro" id="IPR000489">
    <property type="entry name" value="Pterin-binding_dom"/>
</dbReference>
<evidence type="ECO:0000256" key="1">
    <source>
        <dbReference type="ARBA" id="ARBA00000012"/>
    </source>
</evidence>
<evidence type="ECO:0000256" key="3">
    <source>
        <dbReference type="ARBA" id="ARBA00004763"/>
    </source>
</evidence>
<evidence type="ECO:0000259" key="13">
    <source>
        <dbReference type="PROSITE" id="PS50972"/>
    </source>
</evidence>